<dbReference type="InterPro" id="IPR006011">
    <property type="entry name" value="Syntaxin_N"/>
</dbReference>
<protein>
    <recommendedName>
        <fullName evidence="3">Syntaxin N-terminal domain-containing protein</fullName>
    </recommendedName>
</protein>
<accession>A0A915HF13</accession>
<proteinExistence type="inferred from homology"/>
<reference evidence="5" key="1">
    <citation type="submission" date="2022-11" db="UniProtKB">
        <authorList>
            <consortium name="WormBaseParasite"/>
        </authorList>
    </citation>
    <scope>IDENTIFICATION</scope>
</reference>
<evidence type="ECO:0000256" key="1">
    <source>
        <dbReference type="ARBA" id="ARBA00007457"/>
    </source>
</evidence>
<evidence type="ECO:0000313" key="4">
    <source>
        <dbReference type="Proteomes" id="UP000887565"/>
    </source>
</evidence>
<keyword evidence="4" id="KW-1185">Reference proteome</keyword>
<comment type="similarity">
    <text evidence="1">Belongs to the RGS7BP/RGS9BP family.</text>
</comment>
<dbReference type="Gene3D" id="1.20.58.70">
    <property type="match status" value="1"/>
</dbReference>
<dbReference type="GO" id="GO:0016020">
    <property type="term" value="C:membrane"/>
    <property type="evidence" value="ECO:0007669"/>
    <property type="project" value="InterPro"/>
</dbReference>
<dbReference type="WBParaSite" id="nRc.2.0.1.t00652-RA">
    <property type="protein sequence ID" value="nRc.2.0.1.t00652-RA"/>
    <property type="gene ID" value="nRc.2.0.1.g00652"/>
</dbReference>
<keyword evidence="2" id="KW-0734">Signal transduction inhibitor</keyword>
<dbReference type="Pfam" id="PF14523">
    <property type="entry name" value="Syntaxin_2"/>
    <property type="match status" value="1"/>
</dbReference>
<evidence type="ECO:0000313" key="5">
    <source>
        <dbReference type="WBParaSite" id="nRc.2.0.1.t00652-RA"/>
    </source>
</evidence>
<evidence type="ECO:0000256" key="2">
    <source>
        <dbReference type="ARBA" id="ARBA00022700"/>
    </source>
</evidence>
<feature type="domain" description="Syntaxin N-terminal" evidence="3">
    <location>
        <begin position="118"/>
        <end position="234"/>
    </location>
</feature>
<sequence>MGENDPKLSNLFSPTTPLVQQQDCNTASSSHITLMASSVTIGSSGGHHLHHSPLANSNSTSGRFGANFSALIRRNTVQIARDAIFRRLSKNADTHRSISRKDKATKKIGGAHHKLTTEEAKTHVHEISNLVASYRQLVQTVGTPADSLENRHELTQIRSHCMKNCETLRNAILPQLKSETKDPHSNSDFSKQASQFIGCLNLFITEMRKCHELSTRFPIDSVKNQSSSDDGYPSTSCAYNDDSMEVEDIEAILKDKKEAETLLESVENAITVHFSTTEQLDLEKAVVTNKQRKKGCQFSKLCSNFKTSYA</sequence>
<dbReference type="PANTHER" id="PTHR21029">
    <property type="entry name" value="R-SEVEN BINDING PROTEIN (R7BP) HOMOLOG"/>
    <property type="match status" value="1"/>
</dbReference>
<dbReference type="AlphaFoldDB" id="A0A915HF13"/>
<dbReference type="OMA" id="KCHELST"/>
<dbReference type="GO" id="GO:0009968">
    <property type="term" value="P:negative regulation of signal transduction"/>
    <property type="evidence" value="ECO:0007669"/>
    <property type="project" value="UniProtKB-KW"/>
</dbReference>
<dbReference type="Proteomes" id="UP000887565">
    <property type="component" value="Unplaced"/>
</dbReference>
<organism evidence="4 5">
    <name type="scientific">Romanomermis culicivorax</name>
    <name type="common">Nematode worm</name>
    <dbReference type="NCBI Taxonomy" id="13658"/>
    <lineage>
        <taxon>Eukaryota</taxon>
        <taxon>Metazoa</taxon>
        <taxon>Ecdysozoa</taxon>
        <taxon>Nematoda</taxon>
        <taxon>Enoplea</taxon>
        <taxon>Dorylaimia</taxon>
        <taxon>Mermithida</taxon>
        <taxon>Mermithoidea</taxon>
        <taxon>Mermithidae</taxon>
        <taxon>Romanomermis</taxon>
    </lineage>
</organism>
<evidence type="ECO:0000259" key="3">
    <source>
        <dbReference type="Pfam" id="PF14523"/>
    </source>
</evidence>
<name>A0A915HF13_ROMCU</name>
<dbReference type="InterPro" id="IPR026512">
    <property type="entry name" value="RGS7BP/RGS9BP"/>
</dbReference>